<dbReference type="InterPro" id="IPR045054">
    <property type="entry name" value="P4HA-like"/>
</dbReference>
<comment type="similarity">
    <text evidence="3">Belongs to the P4HA family.</text>
</comment>
<dbReference type="PROSITE" id="PS51471">
    <property type="entry name" value="FE2OG_OXY"/>
    <property type="match status" value="1"/>
</dbReference>
<organism evidence="17 18">
    <name type="scientific">Chlamydomonas eustigma</name>
    <dbReference type="NCBI Taxonomy" id="1157962"/>
    <lineage>
        <taxon>Eukaryota</taxon>
        <taxon>Viridiplantae</taxon>
        <taxon>Chlorophyta</taxon>
        <taxon>core chlorophytes</taxon>
        <taxon>Chlorophyceae</taxon>
        <taxon>CS clade</taxon>
        <taxon>Chlamydomonadales</taxon>
        <taxon>Chlamydomonadaceae</taxon>
        <taxon>Chlamydomonas</taxon>
    </lineage>
</organism>
<dbReference type="SMART" id="SM00702">
    <property type="entry name" value="P4Hc"/>
    <property type="match status" value="1"/>
</dbReference>
<comment type="cofactor">
    <cofactor evidence="1">
        <name>L-ascorbate</name>
        <dbReference type="ChEBI" id="CHEBI:38290"/>
    </cofactor>
</comment>
<evidence type="ECO:0000256" key="11">
    <source>
        <dbReference type="ARBA" id="ARBA00023004"/>
    </source>
</evidence>
<dbReference type="FunFam" id="2.60.120.620:FF:000002">
    <property type="entry name" value="Prolyl 4-hydroxylase 4"/>
    <property type="match status" value="1"/>
</dbReference>
<keyword evidence="5" id="KW-0812">Transmembrane</keyword>
<evidence type="ECO:0000256" key="6">
    <source>
        <dbReference type="ARBA" id="ARBA00022723"/>
    </source>
</evidence>
<evidence type="ECO:0000256" key="5">
    <source>
        <dbReference type="ARBA" id="ARBA00022692"/>
    </source>
</evidence>
<name>A0A250WXN1_9CHLO</name>
<evidence type="ECO:0000256" key="15">
    <source>
        <dbReference type="SAM" id="SignalP"/>
    </source>
</evidence>
<dbReference type="GO" id="GO:0005506">
    <property type="term" value="F:iron ion binding"/>
    <property type="evidence" value="ECO:0007669"/>
    <property type="project" value="InterPro"/>
</dbReference>
<keyword evidence="11" id="KW-0408">Iron</keyword>
<keyword evidence="18" id="KW-1185">Reference proteome</keyword>
<dbReference type="InterPro" id="IPR044862">
    <property type="entry name" value="Pro_4_hyd_alph_FE2OG_OXY"/>
</dbReference>
<keyword evidence="9" id="KW-1133">Transmembrane helix</keyword>
<dbReference type="InterPro" id="IPR005123">
    <property type="entry name" value="Oxoglu/Fe-dep_dioxygenase_dom"/>
</dbReference>
<evidence type="ECO:0000256" key="2">
    <source>
        <dbReference type="ARBA" id="ARBA00004648"/>
    </source>
</evidence>
<keyword evidence="12" id="KW-0472">Membrane</keyword>
<feature type="signal peptide" evidence="15">
    <location>
        <begin position="1"/>
        <end position="20"/>
    </location>
</feature>
<protein>
    <recommendedName>
        <fullName evidence="4">procollagen-proline 4-dioxygenase</fullName>
        <ecNumber evidence="4">1.14.11.2</ecNumber>
    </recommendedName>
</protein>
<keyword evidence="6" id="KW-0479">Metal-binding</keyword>
<dbReference type="Gene3D" id="2.60.120.620">
    <property type="entry name" value="q2cbj1_9rhob like domain"/>
    <property type="match status" value="1"/>
</dbReference>
<keyword evidence="8" id="KW-0735">Signal-anchor</keyword>
<dbReference type="GO" id="GO:0005789">
    <property type="term" value="C:endoplasmic reticulum membrane"/>
    <property type="evidence" value="ECO:0007669"/>
    <property type="project" value="UniProtKB-SubCell"/>
</dbReference>
<evidence type="ECO:0000256" key="9">
    <source>
        <dbReference type="ARBA" id="ARBA00022989"/>
    </source>
</evidence>
<keyword evidence="7" id="KW-0223">Dioxygenase</keyword>
<evidence type="ECO:0000256" key="3">
    <source>
        <dbReference type="ARBA" id="ARBA00006511"/>
    </source>
</evidence>
<evidence type="ECO:0000256" key="14">
    <source>
        <dbReference type="ARBA" id="ARBA00049169"/>
    </source>
</evidence>
<comment type="caution">
    <text evidence="17">The sequence shown here is derived from an EMBL/GenBank/DDBJ whole genome shotgun (WGS) entry which is preliminary data.</text>
</comment>
<evidence type="ECO:0000256" key="4">
    <source>
        <dbReference type="ARBA" id="ARBA00012269"/>
    </source>
</evidence>
<dbReference type="GO" id="GO:0004656">
    <property type="term" value="F:procollagen-proline 4-dioxygenase activity"/>
    <property type="evidence" value="ECO:0007669"/>
    <property type="project" value="UniProtKB-EC"/>
</dbReference>
<dbReference type="Pfam" id="PF13640">
    <property type="entry name" value="2OG-FeII_Oxy_3"/>
    <property type="match status" value="1"/>
</dbReference>
<dbReference type="STRING" id="1157962.A0A250WXN1"/>
<keyword evidence="10" id="KW-0560">Oxidoreductase</keyword>
<dbReference type="GO" id="GO:0031418">
    <property type="term" value="F:L-ascorbic acid binding"/>
    <property type="evidence" value="ECO:0007669"/>
    <property type="project" value="InterPro"/>
</dbReference>
<dbReference type="AlphaFoldDB" id="A0A250WXN1"/>
<dbReference type="Proteomes" id="UP000232323">
    <property type="component" value="Unassembled WGS sequence"/>
</dbReference>
<evidence type="ECO:0000256" key="8">
    <source>
        <dbReference type="ARBA" id="ARBA00022968"/>
    </source>
</evidence>
<dbReference type="PANTHER" id="PTHR10869:SF238">
    <property type="entry name" value="PROLYL 4-HYDROXYLASE 6-RELATED"/>
    <property type="match status" value="1"/>
</dbReference>
<evidence type="ECO:0000259" key="16">
    <source>
        <dbReference type="PROSITE" id="PS51471"/>
    </source>
</evidence>
<evidence type="ECO:0000256" key="1">
    <source>
        <dbReference type="ARBA" id="ARBA00001961"/>
    </source>
</evidence>
<evidence type="ECO:0000256" key="12">
    <source>
        <dbReference type="ARBA" id="ARBA00023136"/>
    </source>
</evidence>
<accession>A0A250WXN1</accession>
<dbReference type="EMBL" id="BEGY01000012">
    <property type="protein sequence ID" value="GAX75382.1"/>
    <property type="molecule type" value="Genomic_DNA"/>
</dbReference>
<feature type="domain" description="Fe2OG dioxygenase" evidence="16">
    <location>
        <begin position="133"/>
        <end position="254"/>
    </location>
</feature>
<dbReference type="InterPro" id="IPR006620">
    <property type="entry name" value="Pro_4_hyd_alph"/>
</dbReference>
<dbReference type="EC" id="1.14.11.2" evidence="4"/>
<dbReference type="PANTHER" id="PTHR10869">
    <property type="entry name" value="PROLYL 4-HYDROXYLASE ALPHA SUBUNIT"/>
    <property type="match status" value="1"/>
</dbReference>
<proteinExistence type="inferred from homology"/>
<evidence type="ECO:0000256" key="10">
    <source>
        <dbReference type="ARBA" id="ARBA00023002"/>
    </source>
</evidence>
<evidence type="ECO:0000313" key="18">
    <source>
        <dbReference type="Proteomes" id="UP000232323"/>
    </source>
</evidence>
<reference evidence="17 18" key="1">
    <citation type="submission" date="2017-08" db="EMBL/GenBank/DDBJ databases">
        <title>Acidophilic green algal genome provides insights into adaptation to an acidic environment.</title>
        <authorList>
            <person name="Hirooka S."/>
            <person name="Hirose Y."/>
            <person name="Kanesaki Y."/>
            <person name="Higuchi S."/>
            <person name="Fujiwara T."/>
            <person name="Onuma R."/>
            <person name="Era A."/>
            <person name="Ohbayashi R."/>
            <person name="Uzuka A."/>
            <person name="Nozaki H."/>
            <person name="Yoshikawa H."/>
            <person name="Miyagishima S.Y."/>
        </authorList>
    </citation>
    <scope>NUCLEOTIDE SEQUENCE [LARGE SCALE GENOMIC DNA]</scope>
    <source>
        <strain evidence="17 18">NIES-2499</strain>
    </source>
</reference>
<keyword evidence="13" id="KW-0325">Glycoprotein</keyword>
<gene>
    <name evidence="17" type="ORF">CEUSTIGMA_g2826.t1</name>
</gene>
<feature type="chain" id="PRO_5012693468" description="procollagen-proline 4-dioxygenase" evidence="15">
    <location>
        <begin position="21"/>
        <end position="259"/>
    </location>
</feature>
<comment type="catalytic activity">
    <reaction evidence="14">
        <text>L-prolyl-[collagen] + 2-oxoglutarate + O2 = trans-4-hydroxy-L-prolyl-[collagen] + succinate + CO2</text>
        <dbReference type="Rhea" id="RHEA:18945"/>
        <dbReference type="Rhea" id="RHEA-COMP:11676"/>
        <dbReference type="Rhea" id="RHEA-COMP:11680"/>
        <dbReference type="ChEBI" id="CHEBI:15379"/>
        <dbReference type="ChEBI" id="CHEBI:16526"/>
        <dbReference type="ChEBI" id="CHEBI:16810"/>
        <dbReference type="ChEBI" id="CHEBI:30031"/>
        <dbReference type="ChEBI" id="CHEBI:50342"/>
        <dbReference type="ChEBI" id="CHEBI:61965"/>
        <dbReference type="EC" id="1.14.11.2"/>
    </reaction>
</comment>
<sequence length="259" mass="28825">MFNYLILWGIFLCTAKLTFSTSENVPVGVINGTGHTIGFGEVDEEWRGEIIHLSWSPRSFLLKGFLSDEECDHLIDLASPHMQKSTVVDSNTGKSIPSNVRTSTGTFLRKGQDNIIKNIERRVAQVTMIPEENQEAMQLLRYEDGQKYEPHNDFFHDKVNARPETGGQRVATVLMYLTTVEEGGETVFPNADKKAQGKEWSSCAKKGLAVKSFKGDAVLFYSLKPDGEPDPASLHGSCPTTRGVKWSATKWIHVGAFNK</sequence>
<comment type="subcellular location">
    <subcellularLocation>
        <location evidence="2">Endoplasmic reticulum membrane</location>
        <topology evidence="2">Single-pass type II membrane protein</topology>
    </subcellularLocation>
</comment>
<evidence type="ECO:0000313" key="17">
    <source>
        <dbReference type="EMBL" id="GAX75382.1"/>
    </source>
</evidence>
<dbReference type="OrthoDB" id="420380at2759"/>
<evidence type="ECO:0000256" key="13">
    <source>
        <dbReference type="ARBA" id="ARBA00023180"/>
    </source>
</evidence>
<keyword evidence="15" id="KW-0732">Signal</keyword>
<evidence type="ECO:0000256" key="7">
    <source>
        <dbReference type="ARBA" id="ARBA00022964"/>
    </source>
</evidence>